<dbReference type="InterPro" id="IPR036179">
    <property type="entry name" value="Ig-like_dom_sf"/>
</dbReference>
<evidence type="ECO:0000256" key="1">
    <source>
        <dbReference type="SAM" id="MobiDB-lite"/>
    </source>
</evidence>
<reference evidence="3 4" key="1">
    <citation type="submission" date="2020-04" db="EMBL/GenBank/DDBJ databases">
        <title>Chromosome-level genome assembly of a cyprinid fish Onychostoma macrolepis by integration of Nanopore Sequencing, Bionano and Hi-C technology.</title>
        <authorList>
            <person name="Wang D."/>
        </authorList>
    </citation>
    <scope>NUCLEOTIDE SEQUENCE [LARGE SCALE GENOMIC DNA]</scope>
    <source>
        <strain evidence="3">SWU-2019</strain>
        <tissue evidence="3">Muscle</tissue>
    </source>
</reference>
<proteinExistence type="predicted"/>
<dbReference type="InterPro" id="IPR013783">
    <property type="entry name" value="Ig-like_fold"/>
</dbReference>
<accession>A0A7J6C138</accession>
<keyword evidence="4" id="KW-1185">Reference proteome</keyword>
<dbReference type="SUPFAM" id="SSF48726">
    <property type="entry name" value="Immunoglobulin"/>
    <property type="match status" value="1"/>
</dbReference>
<comment type="caution">
    <text evidence="3">The sequence shown here is derived from an EMBL/GenBank/DDBJ whole genome shotgun (WGS) entry which is preliminary data.</text>
</comment>
<feature type="transmembrane region" description="Helical" evidence="2">
    <location>
        <begin position="22"/>
        <end position="40"/>
    </location>
</feature>
<gene>
    <name evidence="3" type="ORF">G5714_019106</name>
</gene>
<sequence length="240" mass="27409">MEPIKKDAKSNPSATANLLSQIFFWLNLLLLLGFVCYSETSTIPVTGEKRGNITLSCEYEANEISVISLNSGSEIIPVCHTEECSGRVFKQRNCDVVIKDLSFSDAGKYFLNVYYNNDQAELERQIKMYQLHIHDEVSVKTGEELKLDVLLSNAYKVQLQSRRSTEWMKVWSRTDGVQSERITIRDRNLVINEFTARDAGSYRALDPDEEPLITVTVTETKEKLDDTDKDKTDGTKYRSE</sequence>
<evidence type="ECO:0000313" key="3">
    <source>
        <dbReference type="EMBL" id="KAF4100910.1"/>
    </source>
</evidence>
<dbReference type="AlphaFoldDB" id="A0A7J6C138"/>
<protein>
    <submittedName>
        <fullName evidence="3">Uncharacterized protein</fullName>
    </submittedName>
</protein>
<dbReference type="EMBL" id="JAAMOB010000019">
    <property type="protein sequence ID" value="KAF4100910.1"/>
    <property type="molecule type" value="Genomic_DNA"/>
</dbReference>
<dbReference type="Gene3D" id="2.60.40.10">
    <property type="entry name" value="Immunoglobulins"/>
    <property type="match status" value="2"/>
</dbReference>
<keyword evidence="2" id="KW-0472">Membrane</keyword>
<keyword evidence="2" id="KW-0812">Transmembrane</keyword>
<keyword evidence="2" id="KW-1133">Transmembrane helix</keyword>
<name>A0A7J6C138_9TELE</name>
<feature type="region of interest" description="Disordered" evidence="1">
    <location>
        <begin position="219"/>
        <end position="240"/>
    </location>
</feature>
<dbReference type="Proteomes" id="UP000579812">
    <property type="component" value="Unassembled WGS sequence"/>
</dbReference>
<organism evidence="3 4">
    <name type="scientific">Onychostoma macrolepis</name>
    <dbReference type="NCBI Taxonomy" id="369639"/>
    <lineage>
        <taxon>Eukaryota</taxon>
        <taxon>Metazoa</taxon>
        <taxon>Chordata</taxon>
        <taxon>Craniata</taxon>
        <taxon>Vertebrata</taxon>
        <taxon>Euteleostomi</taxon>
        <taxon>Actinopterygii</taxon>
        <taxon>Neopterygii</taxon>
        <taxon>Teleostei</taxon>
        <taxon>Ostariophysi</taxon>
        <taxon>Cypriniformes</taxon>
        <taxon>Cyprinidae</taxon>
        <taxon>Acrossocheilinae</taxon>
        <taxon>Onychostoma</taxon>
    </lineage>
</organism>
<evidence type="ECO:0000256" key="2">
    <source>
        <dbReference type="SAM" id="Phobius"/>
    </source>
</evidence>
<evidence type="ECO:0000313" key="4">
    <source>
        <dbReference type="Proteomes" id="UP000579812"/>
    </source>
</evidence>